<evidence type="ECO:0008006" key="4">
    <source>
        <dbReference type="Google" id="ProtNLM"/>
    </source>
</evidence>
<proteinExistence type="predicted"/>
<feature type="signal peptide" evidence="1">
    <location>
        <begin position="1"/>
        <end position="31"/>
    </location>
</feature>
<organism evidence="2 3">
    <name type="scientific">Mesorhizobium plurifarium</name>
    <dbReference type="NCBI Taxonomy" id="69974"/>
    <lineage>
        <taxon>Bacteria</taxon>
        <taxon>Pseudomonadati</taxon>
        <taxon>Pseudomonadota</taxon>
        <taxon>Alphaproteobacteria</taxon>
        <taxon>Hyphomicrobiales</taxon>
        <taxon>Phyllobacteriaceae</taxon>
        <taxon>Mesorhizobium</taxon>
    </lineage>
</organism>
<evidence type="ECO:0000313" key="3">
    <source>
        <dbReference type="Proteomes" id="UP000045285"/>
    </source>
</evidence>
<dbReference type="Proteomes" id="UP000045285">
    <property type="component" value="Unassembled WGS sequence"/>
</dbReference>
<name>A0A090E7Y8_MESPL</name>
<protein>
    <recommendedName>
        <fullName evidence="4">Tat pathway signal sequence domain protein</fullName>
    </recommendedName>
</protein>
<evidence type="ECO:0000256" key="1">
    <source>
        <dbReference type="SAM" id="SignalP"/>
    </source>
</evidence>
<keyword evidence="3" id="KW-1185">Reference proteome</keyword>
<dbReference type="AlphaFoldDB" id="A0A090E7Y8"/>
<keyword evidence="1" id="KW-0732">Signal</keyword>
<accession>A0A090E7Y8</accession>
<dbReference type="STRING" id="69974.MPLDJ20_120451"/>
<gene>
    <name evidence="2" type="ORF">MPL3356_60142</name>
</gene>
<feature type="chain" id="PRO_5001854764" description="Tat pathway signal sequence domain protein" evidence="1">
    <location>
        <begin position="32"/>
        <end position="149"/>
    </location>
</feature>
<evidence type="ECO:0000313" key="2">
    <source>
        <dbReference type="EMBL" id="CDX25901.1"/>
    </source>
</evidence>
<reference evidence="3" key="1">
    <citation type="submission" date="2014-08" db="EMBL/GenBank/DDBJ databases">
        <authorList>
            <person name="Moulin L."/>
        </authorList>
    </citation>
    <scope>NUCLEOTIDE SEQUENCE [LARGE SCALE GENOMIC DNA]</scope>
</reference>
<dbReference type="EMBL" id="CCMZ01000056">
    <property type="protein sequence ID" value="CDX25901.1"/>
    <property type="molecule type" value="Genomic_DNA"/>
</dbReference>
<sequence>MEAEIDMKRLTASFRLLTSTLAMSLAAPAWAQSAPALSLELNAAQPSEKGCRLTFVVNNALGADLSKAAFEIALFNQAGVVDRLTVLDFKDLPAGKTKVTRFDLTGADCGKLSRVLINSATECAGTGVEPAACMRTLRTSTKTAIAFGV</sequence>